<proteinExistence type="predicted"/>
<evidence type="ECO:0000256" key="1">
    <source>
        <dbReference type="SAM" id="MobiDB-lite"/>
    </source>
</evidence>
<reference evidence="2" key="1">
    <citation type="submission" date="2015-12" db="EMBL/GenBank/DDBJ databases">
        <title>Update maize B73 reference genome by single molecule sequencing technologies.</title>
        <authorList>
            <consortium name="Maize Genome Sequencing Project"/>
            <person name="Ware D."/>
        </authorList>
    </citation>
    <scope>NUCLEOTIDE SEQUENCE</scope>
    <source>
        <tissue evidence="2">Seedling</tissue>
    </source>
</reference>
<sequence length="257" mass="27552">MEMEFVSGGIIELCPGTWLCTDTPFISFRHSCCFNVSCLSLPCRDLALTNSMQDPINCFMKTSMPLFNKLAHSIETPSNPFAPATLSILFFIDKVSQSSPSSIQVLEVSFELTEARGKAVLMTHFQLSLPPNPNPILSSILSRATTLPWRKKSLISTIQVYQIVPKKFPQNENKKHDSKQITQRGTRTRGLTLPWRATTSPGSGRRGPPRSGGGGGSNGEPARSGGGGGSNGEPARSGGDGGSNGEPMAEDPDGEGR</sequence>
<feature type="compositionally biased region" description="Low complexity" evidence="1">
    <location>
        <begin position="184"/>
        <end position="193"/>
    </location>
</feature>
<dbReference type="InParanoid" id="K7UB92"/>
<dbReference type="HOGENOM" id="CLU_1083228_0_0_1"/>
<dbReference type="PaxDb" id="4577-AC185217.3_FGP007"/>
<accession>K7UB92</accession>
<dbReference type="EMBL" id="CM000780">
    <property type="protein sequence ID" value="AQK57480.1"/>
    <property type="molecule type" value="Genomic_DNA"/>
</dbReference>
<feature type="compositionally biased region" description="Gly residues" evidence="1">
    <location>
        <begin position="210"/>
        <end position="231"/>
    </location>
</feature>
<organism evidence="2">
    <name type="scientific">Zea mays</name>
    <name type="common">Maize</name>
    <dbReference type="NCBI Taxonomy" id="4577"/>
    <lineage>
        <taxon>Eukaryota</taxon>
        <taxon>Viridiplantae</taxon>
        <taxon>Streptophyta</taxon>
        <taxon>Embryophyta</taxon>
        <taxon>Tracheophyta</taxon>
        <taxon>Spermatophyta</taxon>
        <taxon>Magnoliopsida</taxon>
        <taxon>Liliopsida</taxon>
        <taxon>Poales</taxon>
        <taxon>Poaceae</taxon>
        <taxon>PACMAD clade</taxon>
        <taxon>Panicoideae</taxon>
        <taxon>Andropogonodae</taxon>
        <taxon>Andropogoneae</taxon>
        <taxon>Tripsacinae</taxon>
        <taxon>Zea</taxon>
    </lineage>
</organism>
<gene>
    <name evidence="2" type="ORF">ZEAMMB73_Zm00001d052603</name>
</gene>
<protein>
    <submittedName>
        <fullName evidence="2">Uncharacterized protein</fullName>
    </submittedName>
</protein>
<feature type="region of interest" description="Disordered" evidence="1">
    <location>
        <begin position="169"/>
        <end position="257"/>
    </location>
</feature>
<feature type="compositionally biased region" description="Acidic residues" evidence="1">
    <location>
        <begin position="248"/>
        <end position="257"/>
    </location>
</feature>
<name>K7UB92_MAIZE</name>
<evidence type="ECO:0000313" key="2">
    <source>
        <dbReference type="EMBL" id="AQK57480.1"/>
    </source>
</evidence>
<dbReference type="AlphaFoldDB" id="K7UB92"/>